<accession>F4NRI9</accession>
<dbReference type="FunCoup" id="F4NRI9">
    <property type="interactions" value="43"/>
</dbReference>
<dbReference type="GO" id="GO:0005737">
    <property type="term" value="C:cytoplasm"/>
    <property type="evidence" value="ECO:0000318"/>
    <property type="project" value="GO_Central"/>
</dbReference>
<protein>
    <recommendedName>
        <fullName evidence="6">PPM-type phosphatase domain-containing protein</fullName>
    </recommendedName>
</protein>
<name>F4NRI9_BATDJ</name>
<sequence>MDNEEDDPNYTPFDDEESIRAGFKVGFSEDRNKKYRRTMEVNHALIQATVAHLMPLGFFAVFDGHAGRSAADYCGQNLHTNFAQLLKEQPTASIPEILNNAFLLTDQQLSQRKGMHAGCTAVVGFVRTEHRSFLNNDQQGTRKVRVLYTANVGDSRAVLCRNGSAVRLSYDHKGSDQQESRRILDAGGFVMNSRVNGVLAVTRSLGDMSMKEWVIGNPYTTETELNNTDSFLILACDGIWDVCTDQQASDIIKGIHDPQEAADTLLDFALDNFSTDNLTVIVVRFNTSYLE</sequence>
<dbReference type="InterPro" id="IPR001932">
    <property type="entry name" value="PPM-type_phosphatase-like_dom"/>
</dbReference>
<dbReference type="PROSITE" id="PS51746">
    <property type="entry name" value="PPM_2"/>
    <property type="match status" value="1"/>
</dbReference>
<reference evidence="7 8" key="1">
    <citation type="submission" date="2009-12" db="EMBL/GenBank/DDBJ databases">
        <title>The draft genome of Batrachochytrium dendrobatidis.</title>
        <authorList>
            <consortium name="US DOE Joint Genome Institute (JGI-PGF)"/>
            <person name="Kuo A."/>
            <person name="Salamov A."/>
            <person name="Schmutz J."/>
            <person name="Lucas S."/>
            <person name="Pitluck S."/>
            <person name="Rosenblum E."/>
            <person name="Stajich J."/>
            <person name="Eisen M."/>
            <person name="Grigoriev I.V."/>
        </authorList>
    </citation>
    <scope>NUCLEOTIDE SEQUENCE [LARGE SCALE GENOMIC DNA]</scope>
    <source>
        <strain evidence="8">JAM81 / FGSC 10211</strain>
    </source>
</reference>
<dbReference type="OMA" id="MCEESDG"/>
<dbReference type="PROSITE" id="PS01032">
    <property type="entry name" value="PPM_1"/>
    <property type="match status" value="1"/>
</dbReference>
<dbReference type="CDD" id="cd00143">
    <property type="entry name" value="PP2Cc"/>
    <property type="match status" value="1"/>
</dbReference>
<keyword evidence="3 5" id="KW-0378">Hydrolase</keyword>
<dbReference type="PANTHER" id="PTHR13832">
    <property type="entry name" value="PROTEIN PHOSPHATASE 2C"/>
    <property type="match status" value="1"/>
</dbReference>
<keyword evidence="4 5" id="KW-0904">Protein phosphatase</keyword>
<dbReference type="OrthoDB" id="10264738at2759"/>
<dbReference type="GO" id="GO:0004722">
    <property type="term" value="F:protein serine/threonine phosphatase activity"/>
    <property type="evidence" value="ECO:0000318"/>
    <property type="project" value="GO_Central"/>
</dbReference>
<comment type="similarity">
    <text evidence="1 5">Belongs to the PP2C family.</text>
</comment>
<dbReference type="Proteomes" id="UP000007241">
    <property type="component" value="Unassembled WGS sequence"/>
</dbReference>
<dbReference type="Pfam" id="PF00481">
    <property type="entry name" value="PP2C"/>
    <property type="match status" value="1"/>
</dbReference>
<evidence type="ECO:0000256" key="3">
    <source>
        <dbReference type="ARBA" id="ARBA00022801"/>
    </source>
</evidence>
<dbReference type="GO" id="GO:0007165">
    <property type="term" value="P:signal transduction"/>
    <property type="evidence" value="ECO:0000318"/>
    <property type="project" value="GO_Central"/>
</dbReference>
<dbReference type="Gene3D" id="3.60.40.10">
    <property type="entry name" value="PPM-type phosphatase domain"/>
    <property type="match status" value="1"/>
</dbReference>
<feature type="domain" description="PPM-type phosphatase" evidence="6">
    <location>
        <begin position="24"/>
        <end position="285"/>
    </location>
</feature>
<dbReference type="InParanoid" id="F4NRI9"/>
<proteinExistence type="inferred from homology"/>
<evidence type="ECO:0000313" key="7">
    <source>
        <dbReference type="EMBL" id="EGF83351.1"/>
    </source>
</evidence>
<dbReference type="GeneID" id="18242086"/>
<dbReference type="InterPro" id="IPR015655">
    <property type="entry name" value="PP2C"/>
</dbReference>
<dbReference type="SMART" id="SM00332">
    <property type="entry name" value="PP2Cc"/>
    <property type="match status" value="1"/>
</dbReference>
<dbReference type="InterPro" id="IPR000222">
    <property type="entry name" value="PP2C_BS"/>
</dbReference>
<dbReference type="SMART" id="SM00331">
    <property type="entry name" value="PP2C_SIG"/>
    <property type="match status" value="1"/>
</dbReference>
<gene>
    <name evidence="7" type="ORF">BATDEDRAFT_8550</name>
</gene>
<dbReference type="RefSeq" id="XP_006675023.1">
    <property type="nucleotide sequence ID" value="XM_006674960.1"/>
</dbReference>
<dbReference type="STRING" id="684364.F4NRI9"/>
<dbReference type="GO" id="GO:0043409">
    <property type="term" value="P:negative regulation of MAPK cascade"/>
    <property type="evidence" value="ECO:0000318"/>
    <property type="project" value="GO_Central"/>
</dbReference>
<dbReference type="AlphaFoldDB" id="F4NRI9"/>
<dbReference type="PANTHER" id="PTHR13832:SF837">
    <property type="entry name" value="PROTEIN PHOSPHATASE 2C-LIKE DOMAIN-CONTAINING PROTEIN 1"/>
    <property type="match status" value="1"/>
</dbReference>
<keyword evidence="8" id="KW-1185">Reference proteome</keyword>
<evidence type="ECO:0000256" key="5">
    <source>
        <dbReference type="RuleBase" id="RU003465"/>
    </source>
</evidence>
<organism evidence="7 8">
    <name type="scientific">Batrachochytrium dendrobatidis (strain JAM81 / FGSC 10211)</name>
    <name type="common">Frog chytrid fungus</name>
    <dbReference type="NCBI Taxonomy" id="684364"/>
    <lineage>
        <taxon>Eukaryota</taxon>
        <taxon>Fungi</taxon>
        <taxon>Fungi incertae sedis</taxon>
        <taxon>Chytridiomycota</taxon>
        <taxon>Chytridiomycota incertae sedis</taxon>
        <taxon>Chytridiomycetes</taxon>
        <taxon>Rhizophydiales</taxon>
        <taxon>Rhizophydiales incertae sedis</taxon>
        <taxon>Batrachochytrium</taxon>
    </lineage>
</organism>
<keyword evidence="2" id="KW-0479">Metal-binding</keyword>
<dbReference type="HOGENOM" id="CLU_013173_1_1_1"/>
<evidence type="ECO:0000256" key="4">
    <source>
        <dbReference type="ARBA" id="ARBA00022912"/>
    </source>
</evidence>
<evidence type="ECO:0000256" key="2">
    <source>
        <dbReference type="ARBA" id="ARBA00022723"/>
    </source>
</evidence>
<evidence type="ECO:0000256" key="1">
    <source>
        <dbReference type="ARBA" id="ARBA00006702"/>
    </source>
</evidence>
<dbReference type="SUPFAM" id="SSF81606">
    <property type="entry name" value="PP2C-like"/>
    <property type="match status" value="1"/>
</dbReference>
<dbReference type="GO" id="GO:0005634">
    <property type="term" value="C:nucleus"/>
    <property type="evidence" value="ECO:0000318"/>
    <property type="project" value="GO_Central"/>
</dbReference>
<evidence type="ECO:0000313" key="8">
    <source>
        <dbReference type="Proteomes" id="UP000007241"/>
    </source>
</evidence>
<evidence type="ECO:0000259" key="6">
    <source>
        <dbReference type="PROSITE" id="PS51746"/>
    </source>
</evidence>
<dbReference type="EMBL" id="GL882879">
    <property type="protein sequence ID" value="EGF83351.1"/>
    <property type="molecule type" value="Genomic_DNA"/>
</dbReference>
<dbReference type="InterPro" id="IPR036457">
    <property type="entry name" value="PPM-type-like_dom_sf"/>
</dbReference>
<dbReference type="GO" id="GO:0046872">
    <property type="term" value="F:metal ion binding"/>
    <property type="evidence" value="ECO:0007669"/>
    <property type="project" value="UniProtKB-KW"/>
</dbReference>